<dbReference type="InterPro" id="IPR012347">
    <property type="entry name" value="Ferritin-like"/>
</dbReference>
<evidence type="ECO:0000313" key="2">
    <source>
        <dbReference type="Proteomes" id="UP001055125"/>
    </source>
</evidence>
<dbReference type="Proteomes" id="UP001055125">
    <property type="component" value="Unassembled WGS sequence"/>
</dbReference>
<dbReference type="InterPro" id="IPR009078">
    <property type="entry name" value="Ferritin-like_SF"/>
</dbReference>
<gene>
    <name evidence="1" type="primary">yciF_1</name>
    <name evidence="1" type="ORF">OCOJLMKI_0419</name>
</gene>
<dbReference type="Gene3D" id="1.20.1260.10">
    <property type="match status" value="1"/>
</dbReference>
<protein>
    <submittedName>
        <fullName evidence="1">Protein YciF</fullName>
    </submittedName>
</protein>
<dbReference type="PANTHER" id="PTHR30565:SF9">
    <property type="entry name" value="PROTEIN YCIF"/>
    <property type="match status" value="1"/>
</dbReference>
<sequence>MAKEKTLHDAFHETLKDVYYAERQSVKALKKSAKAAESDELRQAFETHAEESAHQVERLQQVFEIIGKTARGKTCEAMQGLTAEMEEDLEDFGETPAADAVLVGCAQAVEHYEIARYGTLKTWAGQLGYADAAKLLDETLQEEKRTDALLSKIAERINVKGGAGGKAA</sequence>
<evidence type="ECO:0000313" key="1">
    <source>
        <dbReference type="EMBL" id="GJD93228.1"/>
    </source>
</evidence>
<dbReference type="Pfam" id="PF05974">
    <property type="entry name" value="DUF892"/>
    <property type="match status" value="1"/>
</dbReference>
<proteinExistence type="predicted"/>
<reference evidence="1" key="2">
    <citation type="submission" date="2021-08" db="EMBL/GenBank/DDBJ databases">
        <authorList>
            <person name="Tani A."/>
            <person name="Ola A."/>
            <person name="Ogura Y."/>
            <person name="Katsura K."/>
            <person name="Hayashi T."/>
        </authorList>
    </citation>
    <scope>NUCLEOTIDE SEQUENCE</scope>
    <source>
        <strain evidence="1">DSM 19015</strain>
    </source>
</reference>
<reference evidence="1" key="1">
    <citation type="journal article" date="2021" name="Front. Microbiol.">
        <title>Comprehensive Comparative Genomics and Phenotyping of Methylobacterium Species.</title>
        <authorList>
            <person name="Alessa O."/>
            <person name="Ogura Y."/>
            <person name="Fujitani Y."/>
            <person name="Takami H."/>
            <person name="Hayashi T."/>
            <person name="Sahin N."/>
            <person name="Tani A."/>
        </authorList>
    </citation>
    <scope>NUCLEOTIDE SEQUENCE</scope>
    <source>
        <strain evidence="1">DSM 19015</strain>
    </source>
</reference>
<dbReference type="CDD" id="cd07909">
    <property type="entry name" value="YciF"/>
    <property type="match status" value="1"/>
</dbReference>
<dbReference type="InterPro" id="IPR047114">
    <property type="entry name" value="YciF"/>
</dbReference>
<dbReference type="PANTHER" id="PTHR30565">
    <property type="entry name" value="PROTEIN YCIF"/>
    <property type="match status" value="1"/>
</dbReference>
<comment type="caution">
    <text evidence="1">The sequence shown here is derived from an EMBL/GenBank/DDBJ whole genome shotgun (WGS) entry which is preliminary data.</text>
</comment>
<organism evidence="1 2">
    <name type="scientific">Methylobacterium iners</name>
    <dbReference type="NCBI Taxonomy" id="418707"/>
    <lineage>
        <taxon>Bacteria</taxon>
        <taxon>Pseudomonadati</taxon>
        <taxon>Pseudomonadota</taxon>
        <taxon>Alphaproteobacteria</taxon>
        <taxon>Hyphomicrobiales</taxon>
        <taxon>Methylobacteriaceae</taxon>
        <taxon>Methylobacterium</taxon>
    </lineage>
</organism>
<name>A0ABQ4RU77_9HYPH</name>
<dbReference type="SUPFAM" id="SSF47240">
    <property type="entry name" value="Ferritin-like"/>
    <property type="match status" value="1"/>
</dbReference>
<dbReference type="EMBL" id="BPQP01000006">
    <property type="protein sequence ID" value="GJD93228.1"/>
    <property type="molecule type" value="Genomic_DNA"/>
</dbReference>
<accession>A0ABQ4RU77</accession>
<keyword evidence="2" id="KW-1185">Reference proteome</keyword>
<dbReference type="InterPro" id="IPR010287">
    <property type="entry name" value="DUF892_YciF-like"/>
</dbReference>